<reference evidence="2 3" key="1">
    <citation type="submission" date="2024-06" db="EMBL/GenBank/DDBJ databases">
        <title>The Natural Products Discovery Center: Release of the First 8490 Sequenced Strains for Exploring Actinobacteria Biosynthetic Diversity.</title>
        <authorList>
            <person name="Kalkreuter E."/>
            <person name="Kautsar S.A."/>
            <person name="Yang D."/>
            <person name="Bader C.D."/>
            <person name="Teijaro C.N."/>
            <person name="Fluegel L."/>
            <person name="Davis C.M."/>
            <person name="Simpson J.R."/>
            <person name="Lauterbach L."/>
            <person name="Steele A.D."/>
            <person name="Gui C."/>
            <person name="Meng S."/>
            <person name="Li G."/>
            <person name="Viehrig K."/>
            <person name="Ye F."/>
            <person name="Su P."/>
            <person name="Kiefer A.F."/>
            <person name="Nichols A."/>
            <person name="Cepeda A.J."/>
            <person name="Yan W."/>
            <person name="Fan B."/>
            <person name="Jiang Y."/>
            <person name="Adhikari A."/>
            <person name="Zheng C.-J."/>
            <person name="Schuster L."/>
            <person name="Cowan T.M."/>
            <person name="Smanski M.J."/>
            <person name="Chevrette M.G."/>
            <person name="De Carvalho L.P.S."/>
            <person name="Shen B."/>
        </authorList>
    </citation>
    <scope>NUCLEOTIDE SEQUENCE [LARGE SCALE GENOMIC DNA]</scope>
    <source>
        <strain evidence="2 3">NPDC001166</strain>
    </source>
</reference>
<proteinExistence type="predicted"/>
<dbReference type="PROSITE" id="PS51462">
    <property type="entry name" value="NUDIX"/>
    <property type="match status" value="1"/>
</dbReference>
<dbReference type="GO" id="GO:0016787">
    <property type="term" value="F:hydrolase activity"/>
    <property type="evidence" value="ECO:0007669"/>
    <property type="project" value="UniProtKB-KW"/>
</dbReference>
<comment type="caution">
    <text evidence="2">The sequence shown here is derived from an EMBL/GenBank/DDBJ whole genome shotgun (WGS) entry which is preliminary data.</text>
</comment>
<evidence type="ECO:0000313" key="3">
    <source>
        <dbReference type="Proteomes" id="UP001470023"/>
    </source>
</evidence>
<evidence type="ECO:0000313" key="2">
    <source>
        <dbReference type="EMBL" id="MER6431690.1"/>
    </source>
</evidence>
<protein>
    <submittedName>
        <fullName evidence="2">NUDIX hydrolase</fullName>
        <ecNumber evidence="2">3.6.-.-</ecNumber>
    </submittedName>
</protein>
<accession>A0ABV1UDJ8</accession>
<keyword evidence="3" id="KW-1185">Reference proteome</keyword>
<dbReference type="Proteomes" id="UP001470023">
    <property type="component" value="Unassembled WGS sequence"/>
</dbReference>
<dbReference type="Gene3D" id="3.90.79.10">
    <property type="entry name" value="Nucleoside Triphosphate Pyrophosphohydrolase"/>
    <property type="match status" value="1"/>
</dbReference>
<dbReference type="Pfam" id="PF00293">
    <property type="entry name" value="NUDIX"/>
    <property type="match status" value="1"/>
</dbReference>
<sequence length="181" mass="19970">MTTADPALGSVESFCDHISVGVLIFSPSGLLVFDRMTPPAGVPPVAGHVNQHGGPEKAARNEVTEEVGLTVIHLHLLLNEWRPNHCRRTPTGPVGHHWWIFQAEASGSLRPSAREVRDPWWVHPDQLHEHALRTASYADGHLSREQSSGSPGIGPVWCRFLHDLGLITLFLSALDRIERVL</sequence>
<feature type="domain" description="Nudix hydrolase" evidence="1">
    <location>
        <begin position="15"/>
        <end position="145"/>
    </location>
</feature>
<dbReference type="SUPFAM" id="SSF55811">
    <property type="entry name" value="Nudix"/>
    <property type="match status" value="1"/>
</dbReference>
<gene>
    <name evidence="2" type="ORF">ABT272_28785</name>
</gene>
<organism evidence="2 3">
    <name type="scientific">Streptomyces sp. 900105245</name>
    <dbReference type="NCBI Taxonomy" id="3154379"/>
    <lineage>
        <taxon>Bacteria</taxon>
        <taxon>Bacillati</taxon>
        <taxon>Actinomycetota</taxon>
        <taxon>Actinomycetes</taxon>
        <taxon>Kitasatosporales</taxon>
        <taxon>Streptomycetaceae</taxon>
        <taxon>Streptomyces</taxon>
    </lineage>
</organism>
<dbReference type="RefSeq" id="WP_352064727.1">
    <property type="nucleotide sequence ID" value="NZ_JBEPAZ010000031.1"/>
</dbReference>
<dbReference type="EMBL" id="JBEPAZ010000031">
    <property type="protein sequence ID" value="MER6431690.1"/>
    <property type="molecule type" value="Genomic_DNA"/>
</dbReference>
<name>A0ABV1UDJ8_9ACTN</name>
<dbReference type="InterPro" id="IPR000086">
    <property type="entry name" value="NUDIX_hydrolase_dom"/>
</dbReference>
<dbReference type="EC" id="3.6.-.-" evidence="2"/>
<evidence type="ECO:0000259" key="1">
    <source>
        <dbReference type="PROSITE" id="PS51462"/>
    </source>
</evidence>
<dbReference type="InterPro" id="IPR015797">
    <property type="entry name" value="NUDIX_hydrolase-like_dom_sf"/>
</dbReference>
<keyword evidence="2" id="KW-0378">Hydrolase</keyword>